<dbReference type="SUPFAM" id="SSF52151">
    <property type="entry name" value="FabD/lysophospholipase-like"/>
    <property type="match status" value="1"/>
</dbReference>
<feature type="chain" id="PRO_5042834446" evidence="3">
    <location>
        <begin position="20"/>
        <end position="337"/>
    </location>
</feature>
<reference evidence="5 6" key="1">
    <citation type="submission" date="2021-05" db="EMBL/GenBank/DDBJ databases">
        <title>A Polyphasic approach of four new species of the genus Ohtaekwangia: Ohtaekwangia histidinii sp. nov., Ohtaekwangia cretensis sp. nov., Ohtaekwangia indiensis sp. nov., Ohtaekwangia reichenbachii sp. nov. from diverse environment.</title>
        <authorList>
            <person name="Octaviana S."/>
        </authorList>
    </citation>
    <scope>NUCLEOTIDE SEQUENCE [LARGE SCALE GENOMIC DNA]</scope>
    <source>
        <strain evidence="5 6">PWU4</strain>
    </source>
</reference>
<evidence type="ECO:0000256" key="2">
    <source>
        <dbReference type="PROSITE-ProRule" id="PRU01161"/>
    </source>
</evidence>
<dbReference type="PANTHER" id="PTHR46394:SF1">
    <property type="entry name" value="PNPLA DOMAIN-CONTAINING PROTEIN"/>
    <property type="match status" value="1"/>
</dbReference>
<keyword evidence="6" id="KW-1185">Reference proteome</keyword>
<dbReference type="CDD" id="cd07207">
    <property type="entry name" value="Pat_ExoU_VipD_like"/>
    <property type="match status" value="1"/>
</dbReference>
<evidence type="ECO:0000259" key="4">
    <source>
        <dbReference type="PROSITE" id="PS51635"/>
    </source>
</evidence>
<keyword evidence="3" id="KW-0732">Signal</keyword>
<evidence type="ECO:0000313" key="6">
    <source>
        <dbReference type="Proteomes" id="UP001319200"/>
    </source>
</evidence>
<dbReference type="InterPro" id="IPR002641">
    <property type="entry name" value="PNPLA_dom"/>
</dbReference>
<keyword evidence="1 2" id="KW-0443">Lipid metabolism</keyword>
<dbReference type="Proteomes" id="UP001319200">
    <property type="component" value="Unassembled WGS sequence"/>
</dbReference>
<comment type="caution">
    <text evidence="5">The sequence shown here is derived from an EMBL/GenBank/DDBJ whole genome shotgun (WGS) entry which is preliminary data.</text>
</comment>
<organism evidence="5 6">
    <name type="scientific">Chryseosolibacter histidini</name>
    <dbReference type="NCBI Taxonomy" id="2782349"/>
    <lineage>
        <taxon>Bacteria</taxon>
        <taxon>Pseudomonadati</taxon>
        <taxon>Bacteroidota</taxon>
        <taxon>Cytophagia</taxon>
        <taxon>Cytophagales</taxon>
        <taxon>Chryseotaleaceae</taxon>
        <taxon>Chryseosolibacter</taxon>
    </lineage>
</organism>
<feature type="short sequence motif" description="GXGXXG" evidence="2">
    <location>
        <begin position="29"/>
        <end position="34"/>
    </location>
</feature>
<feature type="active site" description="Nucleophile" evidence="2">
    <location>
        <position position="60"/>
    </location>
</feature>
<keyword evidence="2" id="KW-0442">Lipid degradation</keyword>
<feature type="short sequence motif" description="GXSXG" evidence="2">
    <location>
        <begin position="58"/>
        <end position="62"/>
    </location>
</feature>
<sequence>MPLRISLFSLLFISASVVAQDVRNLVLEGAGVRGVAYVGAIKYLEEKGMIKDLHKVAGTSAGAIAALAVSLGYNSQEIEDLIYKTKLQKFNDGRFFFIGGFTRLNRNYGWYRGSAFTHWLEKIIEDKTGNKDITFQELHARKFKDLYVTGTSLNHQKLIVFSYQSYPNMKVKDAVRISMSIPLYFEAVIIDSSGHVLNRKQANAYHDLVVDGGLTGNFPITVFDSVSTDHGVVKRSANPATIGIRIDTPEQIRYDSLGKGLAPIPIQRFRNYMAAFYSYAIENLNRVPLISQDWQRTVSISSGDIGPKIRKLSVEEKDLLIGNGYAAMERFCNTRKQ</sequence>
<proteinExistence type="predicted"/>
<feature type="active site" description="Proton acceptor" evidence="2">
    <location>
        <position position="211"/>
    </location>
</feature>
<dbReference type="Pfam" id="PF01734">
    <property type="entry name" value="Patatin"/>
    <property type="match status" value="1"/>
</dbReference>
<protein>
    <submittedName>
        <fullName evidence="5">Patatin-like phospholipase family protein</fullName>
    </submittedName>
</protein>
<dbReference type="InterPro" id="IPR052580">
    <property type="entry name" value="Lipid_Hydrolase"/>
</dbReference>
<dbReference type="PROSITE" id="PS51635">
    <property type="entry name" value="PNPLA"/>
    <property type="match status" value="1"/>
</dbReference>
<feature type="short sequence motif" description="DGA/G" evidence="2">
    <location>
        <begin position="211"/>
        <end position="213"/>
    </location>
</feature>
<gene>
    <name evidence="5" type="ORF">KK083_09055</name>
</gene>
<feature type="signal peptide" evidence="3">
    <location>
        <begin position="1"/>
        <end position="19"/>
    </location>
</feature>
<dbReference type="InterPro" id="IPR016035">
    <property type="entry name" value="Acyl_Trfase/lysoPLipase"/>
</dbReference>
<dbReference type="GO" id="GO:0016042">
    <property type="term" value="P:lipid catabolic process"/>
    <property type="evidence" value="ECO:0007669"/>
    <property type="project" value="UniProtKB-UniRule"/>
</dbReference>
<evidence type="ECO:0000256" key="1">
    <source>
        <dbReference type="ARBA" id="ARBA00023098"/>
    </source>
</evidence>
<dbReference type="EMBL" id="JAHESF010000007">
    <property type="protein sequence ID" value="MBT1697020.1"/>
    <property type="molecule type" value="Genomic_DNA"/>
</dbReference>
<evidence type="ECO:0000256" key="3">
    <source>
        <dbReference type="SAM" id="SignalP"/>
    </source>
</evidence>
<dbReference type="AlphaFoldDB" id="A0AAP2DIW2"/>
<dbReference type="PANTHER" id="PTHR46394">
    <property type="entry name" value="ANNEXIN"/>
    <property type="match status" value="1"/>
</dbReference>
<evidence type="ECO:0000313" key="5">
    <source>
        <dbReference type="EMBL" id="MBT1697020.1"/>
    </source>
</evidence>
<dbReference type="RefSeq" id="WP_254162682.1">
    <property type="nucleotide sequence ID" value="NZ_JAHESF010000007.1"/>
</dbReference>
<keyword evidence="2" id="KW-0378">Hydrolase</keyword>
<dbReference type="Gene3D" id="3.40.1090.10">
    <property type="entry name" value="Cytosolic phospholipase A2 catalytic domain"/>
    <property type="match status" value="2"/>
</dbReference>
<feature type="domain" description="PNPLA" evidence="4">
    <location>
        <begin position="25"/>
        <end position="224"/>
    </location>
</feature>
<name>A0AAP2DIW2_9BACT</name>
<dbReference type="GO" id="GO:0016787">
    <property type="term" value="F:hydrolase activity"/>
    <property type="evidence" value="ECO:0007669"/>
    <property type="project" value="UniProtKB-UniRule"/>
</dbReference>
<accession>A0AAP2DIW2</accession>